<reference evidence="2" key="1">
    <citation type="submission" date="2014-09" db="EMBL/GenBank/DDBJ databases">
        <authorList>
            <person name="Sharma Rahul"/>
            <person name="Thines Marco"/>
        </authorList>
    </citation>
    <scope>NUCLEOTIDE SEQUENCE [LARGE SCALE GENOMIC DNA]</scope>
</reference>
<protein>
    <submittedName>
        <fullName evidence="1">Uncharacterized protein</fullName>
    </submittedName>
</protein>
<keyword evidence="2" id="KW-1185">Reference proteome</keyword>
<evidence type="ECO:0000313" key="1">
    <source>
        <dbReference type="EMBL" id="CEH14047.1"/>
    </source>
</evidence>
<proteinExistence type="predicted"/>
<organism evidence="1 2">
    <name type="scientific">Ceraceosorus bombacis</name>
    <dbReference type="NCBI Taxonomy" id="401625"/>
    <lineage>
        <taxon>Eukaryota</taxon>
        <taxon>Fungi</taxon>
        <taxon>Dikarya</taxon>
        <taxon>Basidiomycota</taxon>
        <taxon>Ustilaginomycotina</taxon>
        <taxon>Exobasidiomycetes</taxon>
        <taxon>Ceraceosorales</taxon>
        <taxon>Ceraceosoraceae</taxon>
        <taxon>Ceraceosorus</taxon>
    </lineage>
</organism>
<sequence>MADQEEIQRLRGILLHRQAQYVILEEFLWGLVEDLERLERELAQLEARDSRPRISLRLIKFYKGLLRRQQESRF</sequence>
<dbReference type="AlphaFoldDB" id="A0A0P1BD62"/>
<name>A0A0P1BD62_9BASI</name>
<dbReference type="EMBL" id="CCYA01000238">
    <property type="protein sequence ID" value="CEH14047.1"/>
    <property type="molecule type" value="Genomic_DNA"/>
</dbReference>
<evidence type="ECO:0000313" key="2">
    <source>
        <dbReference type="Proteomes" id="UP000054845"/>
    </source>
</evidence>
<dbReference type="Proteomes" id="UP000054845">
    <property type="component" value="Unassembled WGS sequence"/>
</dbReference>
<accession>A0A0P1BD62</accession>